<organism evidence="3 4">
    <name type="scientific">Prorocentrum cordatum</name>
    <dbReference type="NCBI Taxonomy" id="2364126"/>
    <lineage>
        <taxon>Eukaryota</taxon>
        <taxon>Sar</taxon>
        <taxon>Alveolata</taxon>
        <taxon>Dinophyceae</taxon>
        <taxon>Prorocentrales</taxon>
        <taxon>Prorocentraceae</taxon>
        <taxon>Prorocentrum</taxon>
    </lineage>
</organism>
<feature type="compositionally biased region" description="Low complexity" evidence="2">
    <location>
        <begin position="117"/>
        <end position="156"/>
    </location>
</feature>
<evidence type="ECO:0000256" key="2">
    <source>
        <dbReference type="SAM" id="MobiDB-lite"/>
    </source>
</evidence>
<evidence type="ECO:0000256" key="1">
    <source>
        <dbReference type="ARBA" id="ARBA00022729"/>
    </source>
</evidence>
<dbReference type="Proteomes" id="UP001189429">
    <property type="component" value="Unassembled WGS sequence"/>
</dbReference>
<dbReference type="PANTHER" id="PTHR36220">
    <property type="entry name" value="UNNAMED PRODUCT"/>
    <property type="match status" value="1"/>
</dbReference>
<dbReference type="SUPFAM" id="SSF50998">
    <property type="entry name" value="Quinoprotein alcohol dehydrogenase-like"/>
    <property type="match status" value="1"/>
</dbReference>
<feature type="compositionally biased region" description="Basic residues" evidence="2">
    <location>
        <begin position="159"/>
        <end position="177"/>
    </location>
</feature>
<comment type="caution">
    <text evidence="3">The sequence shown here is derived from an EMBL/GenBank/DDBJ whole genome shotgun (WGS) entry which is preliminary data.</text>
</comment>
<dbReference type="Pfam" id="PF14312">
    <property type="entry name" value="FG-GAP_2"/>
    <property type="match status" value="2"/>
</dbReference>
<dbReference type="InterPro" id="IPR013517">
    <property type="entry name" value="FG-GAP"/>
</dbReference>
<evidence type="ECO:0000313" key="4">
    <source>
        <dbReference type="Proteomes" id="UP001189429"/>
    </source>
</evidence>
<protein>
    <recommendedName>
        <fullName evidence="5">Subtilisin</fullName>
    </recommendedName>
</protein>
<proteinExistence type="predicted"/>
<feature type="region of interest" description="Disordered" evidence="2">
    <location>
        <begin position="117"/>
        <end position="189"/>
    </location>
</feature>
<name>A0ABN9R9E8_9DINO</name>
<dbReference type="InterPro" id="IPR028994">
    <property type="entry name" value="Integrin_alpha_N"/>
</dbReference>
<accession>A0ABN9R9E8</accession>
<dbReference type="PANTHER" id="PTHR36220:SF1">
    <property type="entry name" value="GAMMA TUBULIN COMPLEX COMPONENT C-TERMINAL DOMAIN-CONTAINING PROTEIN"/>
    <property type="match status" value="1"/>
</dbReference>
<feature type="compositionally biased region" description="Pro residues" evidence="2">
    <location>
        <begin position="180"/>
        <end position="189"/>
    </location>
</feature>
<reference evidence="3" key="1">
    <citation type="submission" date="2023-10" db="EMBL/GenBank/DDBJ databases">
        <authorList>
            <person name="Chen Y."/>
            <person name="Shah S."/>
            <person name="Dougan E. K."/>
            <person name="Thang M."/>
            <person name="Chan C."/>
        </authorList>
    </citation>
    <scope>NUCLEOTIDE SEQUENCE [LARGE SCALE GENOMIC DNA]</scope>
</reference>
<keyword evidence="1" id="KW-0732">Signal</keyword>
<dbReference type="Gene3D" id="2.130.10.130">
    <property type="entry name" value="Integrin alpha, N-terminal"/>
    <property type="match status" value="1"/>
</dbReference>
<sequence>MGLLKLVASDGAEEDLFGLSVAVSSDGARVMVGGAYYDHDDDQGRSSGSVQVFDGTTGARLLKLVASDGAAEQRFGRSVAVSSDGARVVVGASKADNDDGIESGSAYVFDGTIATTRTATSSATSSTTTETTTATTTETTTATTTETTTIKTTTETRPPRRPPRRPRRPLIRARVRPHQTPQPPPSQGK</sequence>
<dbReference type="InterPro" id="IPR011047">
    <property type="entry name" value="Quinoprotein_ADH-like_sf"/>
</dbReference>
<gene>
    <name evidence="3" type="ORF">PCOR1329_LOCUS18267</name>
</gene>
<keyword evidence="4" id="KW-1185">Reference proteome</keyword>
<dbReference type="EMBL" id="CAUYUJ010005729">
    <property type="protein sequence ID" value="CAK0814752.1"/>
    <property type="molecule type" value="Genomic_DNA"/>
</dbReference>
<evidence type="ECO:0000313" key="3">
    <source>
        <dbReference type="EMBL" id="CAK0814752.1"/>
    </source>
</evidence>
<evidence type="ECO:0008006" key="5">
    <source>
        <dbReference type="Google" id="ProtNLM"/>
    </source>
</evidence>